<dbReference type="Pfam" id="PF01914">
    <property type="entry name" value="MarC"/>
    <property type="match status" value="1"/>
</dbReference>
<feature type="transmembrane region" description="Helical" evidence="7">
    <location>
        <begin position="67"/>
        <end position="92"/>
    </location>
</feature>
<dbReference type="STRING" id="92947.BVG79_01373"/>
<keyword evidence="6 7" id="KW-0472">Membrane</keyword>
<organism evidence="8 9">
    <name type="scientific">Ketogulonicigenium robustum</name>
    <dbReference type="NCBI Taxonomy" id="92947"/>
    <lineage>
        <taxon>Bacteria</taxon>
        <taxon>Pseudomonadati</taxon>
        <taxon>Pseudomonadota</taxon>
        <taxon>Alphaproteobacteria</taxon>
        <taxon>Rhodobacterales</taxon>
        <taxon>Roseobacteraceae</taxon>
        <taxon>Ketogulonicigenium</taxon>
    </lineage>
</organism>
<comment type="subcellular location">
    <subcellularLocation>
        <location evidence="1 7">Cell membrane</location>
        <topology evidence="1 7">Multi-pass membrane protein</topology>
    </subcellularLocation>
</comment>
<dbReference type="NCBIfam" id="TIGR00427">
    <property type="entry name" value="NAAT family transporter"/>
    <property type="match status" value="1"/>
</dbReference>
<keyword evidence="9" id="KW-1185">Reference proteome</keyword>
<evidence type="ECO:0000256" key="2">
    <source>
        <dbReference type="ARBA" id="ARBA00009784"/>
    </source>
</evidence>
<dbReference type="OrthoDB" id="21094at2"/>
<feature type="transmembrane region" description="Helical" evidence="7">
    <location>
        <begin position="113"/>
        <end position="136"/>
    </location>
</feature>
<gene>
    <name evidence="8" type="primary">marC</name>
    <name evidence="8" type="ORF">BVG79_01373</name>
</gene>
<dbReference type="RefSeq" id="WP_085786218.1">
    <property type="nucleotide sequence ID" value="NZ_CP019937.1"/>
</dbReference>
<dbReference type="PANTHER" id="PTHR33508:SF1">
    <property type="entry name" value="UPF0056 MEMBRANE PROTEIN YHCE"/>
    <property type="match status" value="1"/>
</dbReference>
<name>A0A1W6NZU9_9RHOB</name>
<evidence type="ECO:0000256" key="7">
    <source>
        <dbReference type="RuleBase" id="RU362048"/>
    </source>
</evidence>
<evidence type="ECO:0000313" key="9">
    <source>
        <dbReference type="Proteomes" id="UP000242447"/>
    </source>
</evidence>
<keyword evidence="5 7" id="KW-1133">Transmembrane helix</keyword>
<comment type="similarity">
    <text evidence="2 7">Belongs to the UPF0056 (MarC) family.</text>
</comment>
<proteinExistence type="inferred from homology"/>
<dbReference type="KEGG" id="kro:BVG79_01373"/>
<feature type="transmembrane region" description="Helical" evidence="7">
    <location>
        <begin position="6"/>
        <end position="30"/>
    </location>
</feature>
<dbReference type="GO" id="GO:0005886">
    <property type="term" value="C:plasma membrane"/>
    <property type="evidence" value="ECO:0007669"/>
    <property type="project" value="UniProtKB-SubCell"/>
</dbReference>
<dbReference type="PANTHER" id="PTHR33508">
    <property type="entry name" value="UPF0056 MEMBRANE PROTEIN YHCE"/>
    <property type="match status" value="1"/>
</dbReference>
<dbReference type="InterPro" id="IPR002771">
    <property type="entry name" value="Multi_antbiot-R_MarC"/>
</dbReference>
<dbReference type="Proteomes" id="UP000242447">
    <property type="component" value="Chromosome"/>
</dbReference>
<dbReference type="AlphaFoldDB" id="A0A1W6NZU9"/>
<dbReference type="EMBL" id="CP019937">
    <property type="protein sequence ID" value="ARO14719.1"/>
    <property type="molecule type" value="Genomic_DNA"/>
</dbReference>
<evidence type="ECO:0000256" key="1">
    <source>
        <dbReference type="ARBA" id="ARBA00004651"/>
    </source>
</evidence>
<protein>
    <recommendedName>
        <fullName evidence="7">UPF0056 membrane protein</fullName>
    </recommendedName>
</protein>
<evidence type="ECO:0000256" key="5">
    <source>
        <dbReference type="ARBA" id="ARBA00022989"/>
    </source>
</evidence>
<keyword evidence="4 7" id="KW-0812">Transmembrane</keyword>
<sequence>MLTTTAAITAFTTIFVMIDAPGLTPIFLSMTHGMSAAHRRLVAIRACLVSLGLMMFFLFLGQAVLDFIGISIPAFRIAGGVLLFLTALDMLFERRQTRRRTSAEGALDPSHDPSVFPLGIPLIVGPGLITTLILLASTSEGALGLAVVAAMAIINIGIVFVTFLAAPSIGKLLGTTGLNVMTRLLGMFLAALAVQFILDGIRSANLMG</sequence>
<evidence type="ECO:0000313" key="8">
    <source>
        <dbReference type="EMBL" id="ARO14719.1"/>
    </source>
</evidence>
<accession>A0A1W6NZU9</accession>
<reference evidence="8 9" key="1">
    <citation type="submission" date="2017-02" db="EMBL/GenBank/DDBJ databases">
        <title>Ketogulonicigenium robustum SPU B003 Genome sequencing and assembly.</title>
        <authorList>
            <person name="Li Y."/>
            <person name="Liu L."/>
            <person name="Wang C."/>
            <person name="Zhang M."/>
            <person name="Zhang T."/>
            <person name="Zhang Y."/>
        </authorList>
    </citation>
    <scope>NUCLEOTIDE SEQUENCE [LARGE SCALE GENOMIC DNA]</scope>
    <source>
        <strain evidence="8 9">SPU_B003</strain>
    </source>
</reference>
<keyword evidence="3" id="KW-1003">Cell membrane</keyword>
<feature type="transmembrane region" description="Helical" evidence="7">
    <location>
        <begin position="142"/>
        <end position="166"/>
    </location>
</feature>
<feature type="transmembrane region" description="Helical" evidence="7">
    <location>
        <begin position="178"/>
        <end position="198"/>
    </location>
</feature>
<evidence type="ECO:0000256" key="4">
    <source>
        <dbReference type="ARBA" id="ARBA00022692"/>
    </source>
</evidence>
<evidence type="ECO:0000256" key="6">
    <source>
        <dbReference type="ARBA" id="ARBA00023136"/>
    </source>
</evidence>
<feature type="transmembrane region" description="Helical" evidence="7">
    <location>
        <begin position="42"/>
        <end position="61"/>
    </location>
</feature>
<evidence type="ECO:0000256" key="3">
    <source>
        <dbReference type="ARBA" id="ARBA00022475"/>
    </source>
</evidence>